<dbReference type="Proteomes" id="UP000199158">
    <property type="component" value="Unassembled WGS sequence"/>
</dbReference>
<gene>
    <name evidence="3" type="ORF">SAMN05216180_2087</name>
</gene>
<evidence type="ECO:0000259" key="2">
    <source>
        <dbReference type="Pfam" id="PF08378"/>
    </source>
</evidence>
<keyword evidence="1" id="KW-0472">Membrane</keyword>
<dbReference type="AlphaFoldDB" id="A0A1H8BVF3"/>
<keyword evidence="1" id="KW-1133">Transmembrane helix</keyword>
<dbReference type="RefSeq" id="WP_162840882.1">
    <property type="nucleotide sequence ID" value="NZ_FOCG01000001.1"/>
</dbReference>
<evidence type="ECO:0000313" key="3">
    <source>
        <dbReference type="EMBL" id="SEM86124.1"/>
    </source>
</evidence>
<proteinExistence type="predicted"/>
<protein>
    <submittedName>
        <fullName evidence="3">Nuclease-related domain-containing protein</fullName>
    </submittedName>
</protein>
<name>A0A1H8BVF3_9FIRM</name>
<keyword evidence="1" id="KW-0812">Transmembrane</keyword>
<accession>A0A1H8BVF3</accession>
<organism evidence="3 4">
    <name type="scientific">Hydrogenoanaerobacterium saccharovorans</name>
    <dbReference type="NCBI Taxonomy" id="474960"/>
    <lineage>
        <taxon>Bacteria</taxon>
        <taxon>Bacillati</taxon>
        <taxon>Bacillota</taxon>
        <taxon>Clostridia</taxon>
        <taxon>Eubacteriales</taxon>
        <taxon>Oscillospiraceae</taxon>
        <taxon>Hydrogenoanaerobacterium</taxon>
    </lineage>
</organism>
<dbReference type="EMBL" id="FOCG01000001">
    <property type="protein sequence ID" value="SEM86124.1"/>
    <property type="molecule type" value="Genomic_DNA"/>
</dbReference>
<dbReference type="InterPro" id="IPR011528">
    <property type="entry name" value="NERD"/>
</dbReference>
<feature type="domain" description="NERD" evidence="2">
    <location>
        <begin position="35"/>
        <end position="144"/>
    </location>
</feature>
<evidence type="ECO:0000313" key="4">
    <source>
        <dbReference type="Proteomes" id="UP000199158"/>
    </source>
</evidence>
<reference evidence="3 4" key="1">
    <citation type="submission" date="2016-10" db="EMBL/GenBank/DDBJ databases">
        <authorList>
            <person name="de Groot N.N."/>
        </authorList>
    </citation>
    <scope>NUCLEOTIDE SEQUENCE [LARGE SCALE GENOMIC DNA]</scope>
    <source>
        <strain evidence="3 4">CGMCC 1.5070</strain>
    </source>
</reference>
<dbReference type="STRING" id="474960.SAMN05216180_2087"/>
<evidence type="ECO:0000256" key="1">
    <source>
        <dbReference type="SAM" id="Phobius"/>
    </source>
</evidence>
<keyword evidence="4" id="KW-1185">Reference proteome</keyword>
<sequence>MNGMQIMVAVAVWVIIALIVLILWKRSSSAEGQKRRAAGVLKKFAAIRSYKVLQDITLDCGKEAVHIDHILVGFFGLLFVNVEVENADYYGDETGEQWSVVKNDVKTYINNPLNEGIAAMDATRKIFAKNNIYNIQMEQVVVFTSAFKKNTLYIKDTLPVVNVRKLSSLLSKTRFEKDNGVDVERLVKLIEENKVK</sequence>
<feature type="transmembrane region" description="Helical" evidence="1">
    <location>
        <begin position="6"/>
        <end position="24"/>
    </location>
</feature>
<dbReference type="Pfam" id="PF08378">
    <property type="entry name" value="NERD"/>
    <property type="match status" value="1"/>
</dbReference>